<dbReference type="GO" id="GO:0003964">
    <property type="term" value="F:RNA-directed DNA polymerase activity"/>
    <property type="evidence" value="ECO:0007669"/>
    <property type="project" value="UniProtKB-KW"/>
</dbReference>
<dbReference type="InterPro" id="IPR003615">
    <property type="entry name" value="HNH_nuc"/>
</dbReference>
<accession>A0ABV1EWT7</accession>
<evidence type="ECO:0000313" key="3">
    <source>
        <dbReference type="Proteomes" id="UP001465426"/>
    </source>
</evidence>
<dbReference type="InterPro" id="IPR030931">
    <property type="entry name" value="Group_II_RT_mat"/>
</dbReference>
<dbReference type="EMBL" id="JBBMFN010000013">
    <property type="protein sequence ID" value="MEQ2465564.1"/>
    <property type="molecule type" value="Genomic_DNA"/>
</dbReference>
<evidence type="ECO:0000313" key="2">
    <source>
        <dbReference type="EMBL" id="MEQ2465564.1"/>
    </source>
</evidence>
<protein>
    <submittedName>
        <fullName evidence="2">Group II intron reverse transcriptase/maturase</fullName>
        <ecNumber evidence="2">2.7.7.49</ecNumber>
    </submittedName>
</protein>
<dbReference type="CDD" id="cd01651">
    <property type="entry name" value="RT_G2_intron"/>
    <property type="match status" value="1"/>
</dbReference>
<dbReference type="Pfam" id="PF00078">
    <property type="entry name" value="RVT_1"/>
    <property type="match status" value="1"/>
</dbReference>
<dbReference type="RefSeq" id="WP_031535091.1">
    <property type="nucleotide sequence ID" value="NZ_JBBMFN010000013.1"/>
</dbReference>
<keyword evidence="2" id="KW-0548">Nucleotidyltransferase</keyword>
<gene>
    <name evidence="2" type="primary">ltrA</name>
    <name evidence="2" type="ORF">WMO63_07775</name>
</gene>
<keyword evidence="2" id="KW-0808">Transferase</keyword>
<dbReference type="NCBIfam" id="TIGR04416">
    <property type="entry name" value="group_II_RT_mat"/>
    <property type="match status" value="1"/>
</dbReference>
<dbReference type="InterPro" id="IPR043502">
    <property type="entry name" value="DNA/RNA_pol_sf"/>
</dbReference>
<dbReference type="PROSITE" id="PS50878">
    <property type="entry name" value="RT_POL"/>
    <property type="match status" value="1"/>
</dbReference>
<comment type="caution">
    <text evidence="2">The sequence shown here is derived from an EMBL/GenBank/DDBJ whole genome shotgun (WGS) entry which is preliminary data.</text>
</comment>
<reference evidence="2 3" key="1">
    <citation type="submission" date="2024-03" db="EMBL/GenBank/DDBJ databases">
        <title>Human intestinal bacterial collection.</title>
        <authorList>
            <person name="Pauvert C."/>
            <person name="Hitch T.C.A."/>
            <person name="Clavel T."/>
        </authorList>
    </citation>
    <scope>NUCLEOTIDE SEQUENCE [LARGE SCALE GENOMIC DNA]</scope>
    <source>
        <strain evidence="2 3">CLA-SR-H024</strain>
    </source>
</reference>
<dbReference type="InterPro" id="IPR051083">
    <property type="entry name" value="GrpII_Intron_Splice-Mob/Def"/>
</dbReference>
<dbReference type="SMART" id="SM00507">
    <property type="entry name" value="HNHc"/>
    <property type="match status" value="1"/>
</dbReference>
<dbReference type="CDD" id="cd00085">
    <property type="entry name" value="HNHc"/>
    <property type="match status" value="1"/>
</dbReference>
<sequence length="599" mass="69597">MKTTLRQWEYYSMTETFSTLYKESQKDKKFNRLYELIISEENILLAYRKIKKNKGSGTPGTDTYTIEEYKNIGKDDFIRTIRKSLNNYKPKPVKRVLIPKENGDTRPLGIPTMLDRLIQQMIKQILEPIAEAKFFKHSYGFRPLRSAHHAISRCNFLVKTAKLQYAVDMDIKGFFDNVNHRVLIKQLWNMGIQDRRVLVIIGKILKAPIRNVGIPTKGTPQGGVLSPLLSNIVLHDLDMWIASQWEDHPSHFDYSTNSHRNHALKKTKLKQGYLVRYADDFKILTTDVKTAYKWYHAVRLYLKDRLNLDISPEKSKVINLRKQGTEFLGYRIRAVKHKSGFVTRSDVRDKSIKRIKARGREIILEIRNSPTAGNIQKWNSFVLGVHGYFKHSSLVSIVFARIAYDLSRLQYNRFRPIGKFVSTANAPPSYKKFYGKNNAKTWKISGRFLYPITDIKFSPAMNFNQNLTVFTERGRQLIHSKLQADIGYQITILAKHQFVGYSLEFMDNRISRYSMVQGKCEITGEFLEADLVHCHHFIPSDIGGTDEYKNLRIIHVDVHKLVHATDSNTIQRLKNGLNLNTNQLNKLNSYRKVCNLEMI</sequence>
<dbReference type="EC" id="2.7.7.49" evidence="2"/>
<keyword evidence="3" id="KW-1185">Reference proteome</keyword>
<dbReference type="InterPro" id="IPR000477">
    <property type="entry name" value="RT_dom"/>
</dbReference>
<proteinExistence type="predicted"/>
<feature type="domain" description="Reverse transcriptase" evidence="1">
    <location>
        <begin position="79"/>
        <end position="332"/>
    </location>
</feature>
<dbReference type="PANTHER" id="PTHR34047">
    <property type="entry name" value="NUCLEAR INTRON MATURASE 1, MITOCHONDRIAL-RELATED"/>
    <property type="match status" value="1"/>
</dbReference>
<dbReference type="PANTHER" id="PTHR34047:SF8">
    <property type="entry name" value="PROTEIN YKFC"/>
    <property type="match status" value="1"/>
</dbReference>
<dbReference type="Gene3D" id="1.10.30.50">
    <property type="match status" value="1"/>
</dbReference>
<name>A0ABV1EWT7_9BACI</name>
<organism evidence="2 3">
    <name type="scientific">Niallia hominis</name>
    <dbReference type="NCBI Taxonomy" id="3133173"/>
    <lineage>
        <taxon>Bacteria</taxon>
        <taxon>Bacillati</taxon>
        <taxon>Bacillota</taxon>
        <taxon>Bacilli</taxon>
        <taxon>Bacillales</taxon>
        <taxon>Bacillaceae</taxon>
        <taxon>Niallia</taxon>
    </lineage>
</organism>
<dbReference type="Proteomes" id="UP001465426">
    <property type="component" value="Unassembled WGS sequence"/>
</dbReference>
<dbReference type="SUPFAM" id="SSF56672">
    <property type="entry name" value="DNA/RNA polymerases"/>
    <property type="match status" value="1"/>
</dbReference>
<keyword evidence="2" id="KW-0695">RNA-directed DNA polymerase</keyword>
<evidence type="ECO:0000259" key="1">
    <source>
        <dbReference type="PROSITE" id="PS50878"/>
    </source>
</evidence>